<reference evidence="1 2" key="1">
    <citation type="submission" date="2018-08" db="EMBL/GenBank/DDBJ databases">
        <title>Genome and evolution of the arbuscular mycorrhizal fungus Diversispora epigaea (formerly Glomus versiforme) and its bacterial endosymbionts.</title>
        <authorList>
            <person name="Sun X."/>
            <person name="Fei Z."/>
            <person name="Harrison M."/>
        </authorList>
    </citation>
    <scope>NUCLEOTIDE SEQUENCE [LARGE SCALE GENOMIC DNA]</scope>
    <source>
        <strain evidence="1 2">IT104</strain>
    </source>
</reference>
<name>A0A397GV69_9GLOM</name>
<dbReference type="EMBL" id="PQFF01000397">
    <property type="protein sequence ID" value="RHZ52963.1"/>
    <property type="molecule type" value="Genomic_DNA"/>
</dbReference>
<protein>
    <submittedName>
        <fullName evidence="1">Uncharacterized protein</fullName>
    </submittedName>
</protein>
<proteinExistence type="predicted"/>
<evidence type="ECO:0000313" key="2">
    <source>
        <dbReference type="Proteomes" id="UP000266861"/>
    </source>
</evidence>
<organism evidence="1 2">
    <name type="scientific">Diversispora epigaea</name>
    <dbReference type="NCBI Taxonomy" id="1348612"/>
    <lineage>
        <taxon>Eukaryota</taxon>
        <taxon>Fungi</taxon>
        <taxon>Fungi incertae sedis</taxon>
        <taxon>Mucoromycota</taxon>
        <taxon>Glomeromycotina</taxon>
        <taxon>Glomeromycetes</taxon>
        <taxon>Diversisporales</taxon>
        <taxon>Diversisporaceae</taxon>
        <taxon>Diversispora</taxon>
    </lineage>
</organism>
<accession>A0A397GV69</accession>
<sequence>MRIKKQFEYVKAAHILGELDLEIVLKSVKGVNSLTLESQTFGRTMRIKKQFEYVKAAHILGELGI</sequence>
<comment type="caution">
    <text evidence="1">The sequence shown here is derived from an EMBL/GenBank/DDBJ whole genome shotgun (WGS) entry which is preliminary data.</text>
</comment>
<dbReference type="Proteomes" id="UP000266861">
    <property type="component" value="Unassembled WGS sequence"/>
</dbReference>
<evidence type="ECO:0000313" key="1">
    <source>
        <dbReference type="EMBL" id="RHZ52963.1"/>
    </source>
</evidence>
<dbReference type="AlphaFoldDB" id="A0A397GV69"/>
<gene>
    <name evidence="1" type="ORF">Glove_454g20</name>
</gene>
<keyword evidence="2" id="KW-1185">Reference proteome</keyword>